<dbReference type="AlphaFoldDB" id="A0A167IDT9"/>
<feature type="compositionally biased region" description="Acidic residues" evidence="1">
    <location>
        <begin position="1148"/>
        <end position="1158"/>
    </location>
</feature>
<dbReference type="EMBL" id="KV417309">
    <property type="protein sequence ID" value="KZO92548.1"/>
    <property type="molecule type" value="Genomic_DNA"/>
</dbReference>
<feature type="region of interest" description="Disordered" evidence="1">
    <location>
        <begin position="895"/>
        <end position="1205"/>
    </location>
</feature>
<sequence>MSHQITLLPQRPFLPERLSQGTVALGPTSTVNTLWKLFPLLGEGILRQIRDGKVDWRYPQHGKPRASTILAFLNACRRVTRLTITETARSYSEKLRVDPVSLQILSLQRPLTLHCWVPNVKTLLYHAANDDFLGYLTEWAPEGLEELRLSLGQRVTPSTAEKWAKTLPEFLAARKRLRTISLSGTALDHPPALDALDKALISSPATHLRVVHFDGPCGPAAWNVLLAAGELPTLDEFRWTVPAGSEMPIDEHMRQHRGELFPHLRTLHLEIPLTHILLVLSKLQRPDTLTALTLKTTICSVGQALLLSHALRPLTSLEHLTLFLERDTSELTQAVEPPAAPAPPAPWELDPPPKAETPQLWLGLLPLVPPPPREPVLEEYAEEAYDRRRQREEAHALLLTAHEQAIELHEALPERMMRKALQAEQVLQAALGVVYDAEPGPEGWILPEEKRKEFIARAAAALDDMIFPIPHINRMWGIGKVIHLRRVAGLARMMRGWEEVQPVKAFKLLEGEGWPETVQEKIDRVLSLTEEAVLMLLDGGRPASLPELEKAYDIVAGALALPQGEAYDHPFHFSALFPLLSLPKMREFKLQLDASIDFVLSPQDLEMLPSAWPGLESFVLNVNELRGHKQKLPDNVLREHARLKETFYQARRAAEDKAIHTIQEEIDLRNRQRRHGEPVEPLRGPMEIGHPRVRIPRMTDPMGPPRLHRREGESDLDWQNRKDNLRGEWERWSMIERHGIRHWNLPPSEPTFRALEQADSDMPSITLADLVPLTKGCPNLRHIRVDFTAHSRPLPLDDMPYEPSSTVLEKIDLTGNCRFDRPRMDLIEWCRAHWPNARINSEGMQHALVAPGRALKLSEFEGVEKNVPTRKETVAEQCKRLLMARLISLPEETIPTEGCDVDLNGDESARPSDSEEEVERILLPHDKGKERAYTPEQEEQPWTMWPAYTIDQNGKKRPRTPDSDDDSHFDENETLPAKRFATGERAFDADVFLPPPGPTSQDVARGVSPPTGIDHNGPKRPRTPDSDDESEEEEVPISTSPAKRLATGARAADADVIFAPPARPTLDVTPGLNKRKRGSSSDEEESDADEEAFNERAKSAQVTPSPAKRLATGARAPDADVIVPPPARPSMDAAPGSSTQKRKRDSPSVDEDSEEESSDERAPKRAHQEALAVKEELHDEKAAKRQGPKRLIPRRKHYGASTSWVASRPPFAVPARSTGRLNGRDEVESQAVRLLQLAATRGATPAPA</sequence>
<dbReference type="Proteomes" id="UP000076738">
    <property type="component" value="Unassembled WGS sequence"/>
</dbReference>
<feature type="region of interest" description="Disordered" evidence="1">
    <location>
        <begin position="671"/>
        <end position="713"/>
    </location>
</feature>
<feature type="compositionally biased region" description="Basic and acidic residues" evidence="1">
    <location>
        <begin position="671"/>
        <end position="680"/>
    </location>
</feature>
<organism evidence="2 3">
    <name type="scientific">Calocera viscosa (strain TUFC12733)</name>
    <dbReference type="NCBI Taxonomy" id="1330018"/>
    <lineage>
        <taxon>Eukaryota</taxon>
        <taxon>Fungi</taxon>
        <taxon>Dikarya</taxon>
        <taxon>Basidiomycota</taxon>
        <taxon>Agaricomycotina</taxon>
        <taxon>Dacrymycetes</taxon>
        <taxon>Dacrymycetales</taxon>
        <taxon>Dacrymycetaceae</taxon>
        <taxon>Calocera</taxon>
    </lineage>
</organism>
<accession>A0A167IDT9</accession>
<evidence type="ECO:0000313" key="2">
    <source>
        <dbReference type="EMBL" id="KZO92548.1"/>
    </source>
</evidence>
<feature type="compositionally biased region" description="Basic and acidic residues" evidence="1">
    <location>
        <begin position="1159"/>
        <end position="1183"/>
    </location>
</feature>
<reference evidence="2 3" key="1">
    <citation type="journal article" date="2016" name="Mol. Biol. Evol.">
        <title>Comparative Genomics of Early-Diverging Mushroom-Forming Fungi Provides Insights into the Origins of Lignocellulose Decay Capabilities.</title>
        <authorList>
            <person name="Nagy L.G."/>
            <person name="Riley R."/>
            <person name="Tritt A."/>
            <person name="Adam C."/>
            <person name="Daum C."/>
            <person name="Floudas D."/>
            <person name="Sun H."/>
            <person name="Yadav J.S."/>
            <person name="Pangilinan J."/>
            <person name="Larsson K.H."/>
            <person name="Matsuura K."/>
            <person name="Barry K."/>
            <person name="Labutti K."/>
            <person name="Kuo R."/>
            <person name="Ohm R.A."/>
            <person name="Bhattacharya S.S."/>
            <person name="Shirouzu T."/>
            <person name="Yoshinaga Y."/>
            <person name="Martin F.M."/>
            <person name="Grigoriev I.V."/>
            <person name="Hibbett D.S."/>
        </authorList>
    </citation>
    <scope>NUCLEOTIDE SEQUENCE [LARGE SCALE GENOMIC DNA]</scope>
    <source>
        <strain evidence="2 3">TUFC12733</strain>
    </source>
</reference>
<keyword evidence="3" id="KW-1185">Reference proteome</keyword>
<feature type="compositionally biased region" description="Acidic residues" evidence="1">
    <location>
        <begin position="1026"/>
        <end position="1035"/>
    </location>
</feature>
<name>A0A167IDT9_CALVF</name>
<protein>
    <submittedName>
        <fullName evidence="2">Uncharacterized protein</fullName>
    </submittedName>
</protein>
<proteinExistence type="predicted"/>
<evidence type="ECO:0000256" key="1">
    <source>
        <dbReference type="SAM" id="MobiDB-lite"/>
    </source>
</evidence>
<evidence type="ECO:0000313" key="3">
    <source>
        <dbReference type="Proteomes" id="UP000076738"/>
    </source>
</evidence>
<feature type="compositionally biased region" description="Basic and acidic residues" evidence="1">
    <location>
        <begin position="907"/>
        <end position="933"/>
    </location>
</feature>
<feature type="compositionally biased region" description="Basic residues" evidence="1">
    <location>
        <begin position="1184"/>
        <end position="1198"/>
    </location>
</feature>
<dbReference type="OrthoDB" id="10597009at2759"/>
<feature type="compositionally biased region" description="Acidic residues" evidence="1">
    <location>
        <begin position="1081"/>
        <end position="1092"/>
    </location>
</feature>
<gene>
    <name evidence="2" type="ORF">CALVIDRAFT_557469</name>
</gene>